<dbReference type="OrthoDB" id="9807600at2"/>
<dbReference type="EMBL" id="LMTZ01000110">
    <property type="protein sequence ID" value="KST65278.1"/>
    <property type="molecule type" value="Genomic_DNA"/>
</dbReference>
<evidence type="ECO:0000313" key="2">
    <source>
        <dbReference type="Proteomes" id="UP000053372"/>
    </source>
</evidence>
<accession>A0A0V7ZLK4</accession>
<dbReference type="AlphaFoldDB" id="A0A0V7ZLK4"/>
<evidence type="ECO:0008006" key="3">
    <source>
        <dbReference type="Google" id="ProtNLM"/>
    </source>
</evidence>
<keyword evidence="2" id="KW-1185">Reference proteome</keyword>
<evidence type="ECO:0000313" key="1">
    <source>
        <dbReference type="EMBL" id="KST65278.1"/>
    </source>
</evidence>
<protein>
    <recommendedName>
        <fullName evidence="3">Phosphoribosyl-AMP cyclohydrolase</fullName>
    </recommendedName>
</protein>
<dbReference type="Gene3D" id="3.10.450.50">
    <property type="match status" value="1"/>
</dbReference>
<comment type="caution">
    <text evidence="1">The sequence shown here is derived from an EMBL/GenBank/DDBJ whole genome shotgun (WGS) entry which is preliminary data.</text>
</comment>
<dbReference type="PIRSF" id="PIRSF028288">
    <property type="entry name" value="UCP028288"/>
    <property type="match status" value="1"/>
</dbReference>
<dbReference type="InterPro" id="IPR016878">
    <property type="entry name" value="MICAH-like"/>
</dbReference>
<dbReference type="Proteomes" id="UP000053372">
    <property type="component" value="Unassembled WGS sequence"/>
</dbReference>
<proteinExistence type="predicted"/>
<reference evidence="1 2" key="1">
    <citation type="journal article" date="2015" name="Genome Announc.">
        <title>Draft Genome of the Euendolithic (true boring) Cyanobacterium Mastigocoleus testarum strain BC008.</title>
        <authorList>
            <person name="Guida B.S."/>
            <person name="Garcia-Pichel F."/>
        </authorList>
    </citation>
    <scope>NUCLEOTIDE SEQUENCE [LARGE SCALE GENOMIC DNA]</scope>
    <source>
        <strain evidence="1 2">BC008</strain>
    </source>
</reference>
<name>A0A0V7ZLK4_9CYAN</name>
<gene>
    <name evidence="1" type="ORF">BC008_20815</name>
</gene>
<sequence length="180" mass="20220">MAILGSVLTTNSSKILVSEQTEIQTGDISREDVINAQKAWGDGIVAISKAYINGEDYRVLAAEIIETLYGYDEGTVLFKPTKAAKEEFRLTKEEAISYFVQGIVPEDHGFALQPWSKVRFENAGVVVHYDYALAMGDYYFTDVRNGQEIKVDFTFGYKKNKDGKLLIDLHYSSFPYNFAG</sequence>
<organism evidence="1 2">
    <name type="scientific">Mastigocoleus testarum BC008</name>
    <dbReference type="NCBI Taxonomy" id="371196"/>
    <lineage>
        <taxon>Bacteria</taxon>
        <taxon>Bacillati</taxon>
        <taxon>Cyanobacteriota</taxon>
        <taxon>Cyanophyceae</taxon>
        <taxon>Nostocales</taxon>
        <taxon>Hapalosiphonaceae</taxon>
        <taxon>Mastigocoleus</taxon>
    </lineage>
</organism>